<reference evidence="2 3" key="1">
    <citation type="submission" date="2019-05" db="EMBL/GenBank/DDBJ databases">
        <title>Mycolicibacterium sphagni ENV482 genome assembly.</title>
        <authorList>
            <person name="Chen W."/>
            <person name="Faulkner N.W."/>
            <person name="Hyman M.R."/>
        </authorList>
    </citation>
    <scope>NUCLEOTIDE SEQUENCE [LARGE SCALE GENOMIC DNA]</scope>
    <source>
        <strain evidence="2 3">ENV482</strain>
    </source>
</reference>
<feature type="transmembrane region" description="Helical" evidence="1">
    <location>
        <begin position="134"/>
        <end position="159"/>
    </location>
</feature>
<dbReference type="PANTHER" id="PTHR39165">
    <property type="entry name" value="IG HYPOTHETICAL 17883"/>
    <property type="match status" value="1"/>
</dbReference>
<feature type="transmembrane region" description="Helical" evidence="1">
    <location>
        <begin position="45"/>
        <end position="68"/>
    </location>
</feature>
<dbReference type="PANTHER" id="PTHR39165:SF1">
    <property type="entry name" value="DUF456 DOMAIN-CONTAINING PROTEIN"/>
    <property type="match status" value="1"/>
</dbReference>
<evidence type="ECO:0000313" key="3">
    <source>
        <dbReference type="Proteomes" id="UP000708347"/>
    </source>
</evidence>
<organism evidence="2 3">
    <name type="scientific">Mycolicibacterium sphagni</name>
    <dbReference type="NCBI Taxonomy" id="1786"/>
    <lineage>
        <taxon>Bacteria</taxon>
        <taxon>Bacillati</taxon>
        <taxon>Actinomycetota</taxon>
        <taxon>Actinomycetes</taxon>
        <taxon>Mycobacteriales</taxon>
        <taxon>Mycobacteriaceae</taxon>
        <taxon>Mycolicibacterium</taxon>
    </lineage>
</organism>
<dbReference type="Pfam" id="PF04306">
    <property type="entry name" value="DUF456"/>
    <property type="match status" value="1"/>
</dbReference>
<accession>A0ABX2JXH0</accession>
<dbReference type="Proteomes" id="UP000708347">
    <property type="component" value="Unassembled WGS sequence"/>
</dbReference>
<feature type="transmembrane region" description="Helical" evidence="1">
    <location>
        <begin position="6"/>
        <end position="33"/>
    </location>
</feature>
<keyword evidence="1" id="KW-0812">Transmembrane</keyword>
<evidence type="ECO:0000256" key="1">
    <source>
        <dbReference type="SAM" id="Phobius"/>
    </source>
</evidence>
<keyword evidence="3" id="KW-1185">Reference proteome</keyword>
<name>A0ABX2JXH0_9MYCO</name>
<proteinExistence type="predicted"/>
<dbReference type="RefSeq" id="WP_174399195.1">
    <property type="nucleotide sequence ID" value="NZ_VBSB01000010.1"/>
</dbReference>
<sequence length="161" mass="16528">MSIGGIILVGLAIAIGLVGVIVPLLPGTLLVYAAIAVWAAVEHTLVSWVVLGVVTVVLGASMAIKYLWPAKRMRAAEVGRWTLAAGAVLGVIGFFVVPVVGLLLGFVLGVYLAELAARRNQRRAWAATVLALKAVALSVGVELAGGLIATAVWVAGLVLTQ</sequence>
<dbReference type="EMBL" id="VBSB01000010">
    <property type="protein sequence ID" value="NTY61447.1"/>
    <property type="molecule type" value="Genomic_DNA"/>
</dbReference>
<protein>
    <submittedName>
        <fullName evidence="2">DUF456 domain-containing protein</fullName>
    </submittedName>
</protein>
<gene>
    <name evidence="2" type="ORF">FEG63_18030</name>
</gene>
<evidence type="ECO:0000313" key="2">
    <source>
        <dbReference type="EMBL" id="NTY61447.1"/>
    </source>
</evidence>
<keyword evidence="1" id="KW-0472">Membrane</keyword>
<keyword evidence="1" id="KW-1133">Transmembrane helix</keyword>
<feature type="transmembrane region" description="Helical" evidence="1">
    <location>
        <begin position="88"/>
        <end position="113"/>
    </location>
</feature>
<dbReference type="InterPro" id="IPR007403">
    <property type="entry name" value="DUF456"/>
</dbReference>
<comment type="caution">
    <text evidence="2">The sequence shown here is derived from an EMBL/GenBank/DDBJ whole genome shotgun (WGS) entry which is preliminary data.</text>
</comment>